<dbReference type="Pfam" id="PF01833">
    <property type="entry name" value="TIG"/>
    <property type="match status" value="1"/>
</dbReference>
<feature type="compositionally biased region" description="Low complexity" evidence="4">
    <location>
        <begin position="615"/>
        <end position="644"/>
    </location>
</feature>
<comment type="caution">
    <text evidence="7">The sequence shown here is derived from an EMBL/GenBank/DDBJ whole genome shotgun (WGS) entry which is preliminary data.</text>
</comment>
<dbReference type="CDD" id="cd00102">
    <property type="entry name" value="IPT"/>
    <property type="match status" value="1"/>
</dbReference>
<name>A0AAN6QGX1_9PEZI</name>
<dbReference type="RefSeq" id="XP_064664746.1">
    <property type="nucleotide sequence ID" value="XM_064813307.1"/>
</dbReference>
<protein>
    <recommendedName>
        <fullName evidence="6">IPT/TIG domain-containing protein</fullName>
    </recommendedName>
</protein>
<dbReference type="SMART" id="SM00248">
    <property type="entry name" value="ANK"/>
    <property type="match status" value="2"/>
</dbReference>
<dbReference type="InterPro" id="IPR014756">
    <property type="entry name" value="Ig_E-set"/>
</dbReference>
<dbReference type="Proteomes" id="UP001302812">
    <property type="component" value="Unassembled WGS sequence"/>
</dbReference>
<reference evidence="7" key="2">
    <citation type="submission" date="2023-05" db="EMBL/GenBank/DDBJ databases">
        <authorList>
            <consortium name="Lawrence Berkeley National Laboratory"/>
            <person name="Steindorff A."/>
            <person name="Hensen N."/>
            <person name="Bonometti L."/>
            <person name="Westerberg I."/>
            <person name="Brannstrom I.O."/>
            <person name="Guillou S."/>
            <person name="Cros-Aarteil S."/>
            <person name="Calhoun S."/>
            <person name="Haridas S."/>
            <person name="Kuo A."/>
            <person name="Mondo S."/>
            <person name="Pangilinan J."/>
            <person name="Riley R."/>
            <person name="Labutti K."/>
            <person name="Andreopoulos B."/>
            <person name="Lipzen A."/>
            <person name="Chen C."/>
            <person name="Yanf M."/>
            <person name="Daum C."/>
            <person name="Ng V."/>
            <person name="Clum A."/>
            <person name="Ohm R."/>
            <person name="Martin F."/>
            <person name="Silar P."/>
            <person name="Natvig D."/>
            <person name="Lalanne C."/>
            <person name="Gautier V."/>
            <person name="Ament-Velasquez S.L."/>
            <person name="Kruys A."/>
            <person name="Hutchinson M.I."/>
            <person name="Powell A.J."/>
            <person name="Barry K."/>
            <person name="Miller A.N."/>
            <person name="Grigoriev I.V."/>
            <person name="Debuchy R."/>
            <person name="Gladieux P."/>
            <person name="Thoren M.H."/>
            <person name="Johannesson H."/>
        </authorList>
    </citation>
    <scope>NUCLEOTIDE SEQUENCE</scope>
    <source>
        <strain evidence="7">CBS 508.74</strain>
    </source>
</reference>
<dbReference type="SMART" id="SM00429">
    <property type="entry name" value="IPT"/>
    <property type="match status" value="1"/>
</dbReference>
<feature type="compositionally biased region" description="Polar residues" evidence="4">
    <location>
        <begin position="557"/>
        <end position="574"/>
    </location>
</feature>
<keyword evidence="5" id="KW-0812">Transmembrane</keyword>
<feature type="region of interest" description="Disordered" evidence="4">
    <location>
        <begin position="1039"/>
        <end position="1111"/>
    </location>
</feature>
<sequence>MPDSDMFESEFDLQFDAGIMPGHHTTEFIFDSDEGSPLPARPDSAGADSSETMPDAPAEYNSPSEALGLASNNSSPSTNGSQESMFDSEPSNKAQSTASTNVTSADMAMVDDVKTPWAMPDLLEGTNTSDFAAMSSAFDFPSSSATMQPDLRSPTDSPSPFASVTSFDDNLASFAFNPSATGVRPDSATVTQSFAPSALSLRPSQSLSPPPPRYRFYGAPDDTGTVPADLIGMLSMGNAAGGSFFPGSLHAPAHIFERGHYGPGPYRLEVEPINPKSRVETQIAIKLRLSHLPPRITRLHLPKHTISKPKLWAKPPAEPSPDMLELHAVLVCTSAMRNQEQRIAALERAQRAAQLVRKSAEPSKDGGDTEELAPQEGGEVHICAGCITRERKRAGRKKVKNPEDERAWVNDEGRRVIVFNTHEVKDWKLQTPADFGSRPFFYVEIPMRIACYCRHHAEKLGFQVIFTMTDHHGQLIAQAMSPSIMITDDHKTQAPPISVPGVAVPILSPPPGLSTQNSPGAVTSMDSPPGLDSSSEPHAFRRRSSGSTAVTGAPVDQLQSAMAPQHQRTISRPASPSLCPGGPAKKRRANGSVKIPSDLTMTRLETAQLRGGSQPPTSTASAGPPTPATSPFAPTTPAAFTPAGDLPLFGTGAAAPEPLTNPFGPSPPPRNDSHQRLFPDFGRTDGLPGLNVPWIGPSGSSRPNTASSRSNPRGGSNAAGVSARGHMSQSMTGGATPAPVAPVIFKIIPNEGPVTGGVEVTLMGQGFFNGMHVMFGDKQSPATTFWSSESLVCLLPPSESAGMVPVSLMVHGVQSQNPATQWFRYVDDSEQQLLRTALMILGNKMTGQYEDVADFARRIIKEAGHRYPSPGGEMPGGEASSGRAMDASDGNFESRLLNVLELIDLSNSTRKPRLNLRRSTGQTMLHLACKLGLHRFVAGLLARGVNADVRDKGGYTPLHFACLNNHPEIAQLLVAHGADPTLRTLSGLTPADVATSPKLIRIVHRFELNRLSQSSSVHHSRASSVASLKSLHAQLLRSQAVSETSSDEVGSGDESPEYSDSALSDIADEGEGLQLSGLRMRARRSIANTPRRETSPSRSRSPGSDDSTVLGSPTAAIASFKEQVTTQLQQLQQMLMTPRLQYLPNFPQLPQLPQLPQFPQMPNMPPLPDYQAAVLQRLAAMVPNIGGVRPGSADGESSTKDQETRWWYPLPLGLSTNIPPPPAYDELFPQSALDTKQASAAAAAAEAEADAKCSALYDQAETSSANAKCSTRCSQSESRPVNAERCDRDPAEEDSPSQELPPLLQIGRKDAITREQQATLRRAHAANLRKQTWDRNLFFIWIPLLILMVCVMIFHGVRYIITPPAPAAHGMRSLLTRFMPAAAVEDAPQAFAGEIR</sequence>
<dbReference type="InterPro" id="IPR002909">
    <property type="entry name" value="IPT_dom"/>
</dbReference>
<evidence type="ECO:0000256" key="4">
    <source>
        <dbReference type="SAM" id="MobiDB-lite"/>
    </source>
</evidence>
<feature type="domain" description="IPT/TIG" evidence="6">
    <location>
        <begin position="741"/>
        <end position="826"/>
    </location>
</feature>
<evidence type="ECO:0000256" key="1">
    <source>
        <dbReference type="ARBA" id="ARBA00022737"/>
    </source>
</evidence>
<dbReference type="Gene3D" id="2.60.40.10">
    <property type="entry name" value="Immunoglobulins"/>
    <property type="match status" value="1"/>
</dbReference>
<feature type="region of interest" description="Disordered" evidence="4">
    <location>
        <begin position="1267"/>
        <end position="1308"/>
    </location>
</feature>
<dbReference type="Pfam" id="PF12796">
    <property type="entry name" value="Ank_2"/>
    <property type="match status" value="1"/>
</dbReference>
<dbReference type="InterPro" id="IPR036770">
    <property type="entry name" value="Ankyrin_rpt-contain_sf"/>
</dbReference>
<evidence type="ECO:0000256" key="3">
    <source>
        <dbReference type="PROSITE-ProRule" id="PRU00023"/>
    </source>
</evidence>
<feature type="compositionally biased region" description="Polar residues" evidence="4">
    <location>
        <begin position="1039"/>
        <end position="1048"/>
    </location>
</feature>
<accession>A0AAN6QGX1</accession>
<dbReference type="InterPro" id="IPR057962">
    <property type="entry name" value="SPT23_MGA2_DBD"/>
</dbReference>
<feature type="compositionally biased region" description="Polar residues" evidence="4">
    <location>
        <begin position="513"/>
        <end position="536"/>
    </location>
</feature>
<feature type="region of interest" description="Disordered" evidence="4">
    <location>
        <begin position="26"/>
        <end position="107"/>
    </location>
</feature>
<dbReference type="Gene3D" id="1.25.40.20">
    <property type="entry name" value="Ankyrin repeat-containing domain"/>
    <property type="match status" value="1"/>
</dbReference>
<dbReference type="InterPro" id="IPR002110">
    <property type="entry name" value="Ankyrin_rpt"/>
</dbReference>
<organism evidence="7 8">
    <name type="scientific">Canariomyces notabilis</name>
    <dbReference type="NCBI Taxonomy" id="2074819"/>
    <lineage>
        <taxon>Eukaryota</taxon>
        <taxon>Fungi</taxon>
        <taxon>Dikarya</taxon>
        <taxon>Ascomycota</taxon>
        <taxon>Pezizomycotina</taxon>
        <taxon>Sordariomycetes</taxon>
        <taxon>Sordariomycetidae</taxon>
        <taxon>Sordariales</taxon>
        <taxon>Chaetomiaceae</taxon>
        <taxon>Canariomyces</taxon>
    </lineage>
</organism>
<dbReference type="PANTHER" id="PTHR24166">
    <property type="entry name" value="ROLLING PEBBLES, ISOFORM B"/>
    <property type="match status" value="1"/>
</dbReference>
<dbReference type="PROSITE" id="PS50088">
    <property type="entry name" value="ANK_REPEAT"/>
    <property type="match status" value="2"/>
</dbReference>
<proteinExistence type="predicted"/>
<evidence type="ECO:0000256" key="5">
    <source>
        <dbReference type="SAM" id="Phobius"/>
    </source>
</evidence>
<feature type="compositionally biased region" description="Low complexity" evidence="4">
    <location>
        <begin position="1096"/>
        <end position="1108"/>
    </location>
</feature>
<keyword evidence="2 3" id="KW-0040">ANK repeat</keyword>
<dbReference type="EMBL" id="MU853380">
    <property type="protein sequence ID" value="KAK4107176.1"/>
    <property type="molecule type" value="Genomic_DNA"/>
</dbReference>
<reference evidence="7" key="1">
    <citation type="journal article" date="2023" name="Mol. Phylogenet. Evol.">
        <title>Genome-scale phylogeny and comparative genomics of the fungal order Sordariales.</title>
        <authorList>
            <person name="Hensen N."/>
            <person name="Bonometti L."/>
            <person name="Westerberg I."/>
            <person name="Brannstrom I.O."/>
            <person name="Guillou S."/>
            <person name="Cros-Aarteil S."/>
            <person name="Calhoun S."/>
            <person name="Haridas S."/>
            <person name="Kuo A."/>
            <person name="Mondo S."/>
            <person name="Pangilinan J."/>
            <person name="Riley R."/>
            <person name="LaButti K."/>
            <person name="Andreopoulos B."/>
            <person name="Lipzen A."/>
            <person name="Chen C."/>
            <person name="Yan M."/>
            <person name="Daum C."/>
            <person name="Ng V."/>
            <person name="Clum A."/>
            <person name="Steindorff A."/>
            <person name="Ohm R.A."/>
            <person name="Martin F."/>
            <person name="Silar P."/>
            <person name="Natvig D.O."/>
            <person name="Lalanne C."/>
            <person name="Gautier V."/>
            <person name="Ament-Velasquez S.L."/>
            <person name="Kruys A."/>
            <person name="Hutchinson M.I."/>
            <person name="Powell A.J."/>
            <person name="Barry K."/>
            <person name="Miller A.N."/>
            <person name="Grigoriev I.V."/>
            <person name="Debuchy R."/>
            <person name="Gladieux P."/>
            <person name="Hiltunen Thoren M."/>
            <person name="Johannesson H."/>
        </authorList>
    </citation>
    <scope>NUCLEOTIDE SEQUENCE</scope>
    <source>
        <strain evidence="7">CBS 508.74</strain>
    </source>
</reference>
<dbReference type="InterPro" id="IPR013783">
    <property type="entry name" value="Ig-like_fold"/>
</dbReference>
<dbReference type="GeneID" id="89937432"/>
<keyword evidence="5" id="KW-0472">Membrane</keyword>
<evidence type="ECO:0000259" key="6">
    <source>
        <dbReference type="SMART" id="SM00429"/>
    </source>
</evidence>
<feature type="repeat" description="ANK" evidence="3">
    <location>
        <begin position="920"/>
        <end position="952"/>
    </location>
</feature>
<gene>
    <name evidence="7" type="ORF">N656DRAFT_763959</name>
</gene>
<feature type="region of interest" description="Disordered" evidence="4">
    <location>
        <begin position="502"/>
        <end position="735"/>
    </location>
</feature>
<evidence type="ECO:0000313" key="7">
    <source>
        <dbReference type="EMBL" id="KAK4107176.1"/>
    </source>
</evidence>
<keyword evidence="5" id="KW-1133">Transmembrane helix</keyword>
<dbReference type="SUPFAM" id="SSF81296">
    <property type="entry name" value="E set domains"/>
    <property type="match status" value="1"/>
</dbReference>
<keyword evidence="8" id="KW-1185">Reference proteome</keyword>
<dbReference type="SUPFAM" id="SSF48403">
    <property type="entry name" value="Ankyrin repeat"/>
    <property type="match status" value="1"/>
</dbReference>
<feature type="region of interest" description="Disordered" evidence="4">
    <location>
        <begin position="866"/>
        <end position="885"/>
    </location>
</feature>
<dbReference type="Pfam" id="PF25603">
    <property type="entry name" value="SPT23_MGA2_DBD"/>
    <property type="match status" value="2"/>
</dbReference>
<dbReference type="PROSITE" id="PS50297">
    <property type="entry name" value="ANK_REP_REGION"/>
    <property type="match status" value="2"/>
</dbReference>
<feature type="compositionally biased region" description="Polar residues" evidence="4">
    <location>
        <begin position="698"/>
        <end position="714"/>
    </location>
</feature>
<dbReference type="InterPro" id="IPR050889">
    <property type="entry name" value="Dendritic_Spine_Reg/Scaffold"/>
</dbReference>
<feature type="compositionally biased region" description="Polar residues" evidence="4">
    <location>
        <begin position="70"/>
        <end position="104"/>
    </location>
</feature>
<evidence type="ECO:0000313" key="8">
    <source>
        <dbReference type="Proteomes" id="UP001302812"/>
    </source>
</evidence>
<feature type="transmembrane region" description="Helical" evidence="5">
    <location>
        <begin position="1338"/>
        <end position="1361"/>
    </location>
</feature>
<dbReference type="PANTHER" id="PTHR24166:SF48">
    <property type="entry name" value="PROTEIN VAPYRIN"/>
    <property type="match status" value="1"/>
</dbReference>
<feature type="compositionally biased region" description="Polar residues" evidence="4">
    <location>
        <begin position="1267"/>
        <end position="1279"/>
    </location>
</feature>
<feature type="repeat" description="ANK" evidence="3">
    <location>
        <begin position="953"/>
        <end position="985"/>
    </location>
</feature>
<keyword evidence="1" id="KW-0677">Repeat</keyword>
<evidence type="ECO:0000256" key="2">
    <source>
        <dbReference type="ARBA" id="ARBA00023043"/>
    </source>
</evidence>